<dbReference type="Pfam" id="PF04140">
    <property type="entry name" value="ICMT"/>
    <property type="match status" value="1"/>
</dbReference>
<dbReference type="InterPro" id="IPR007269">
    <property type="entry name" value="ICMT_MeTrfase"/>
</dbReference>
<dbReference type="GO" id="GO:0016020">
    <property type="term" value="C:membrane"/>
    <property type="evidence" value="ECO:0007669"/>
    <property type="project" value="UniProtKB-SubCell"/>
</dbReference>
<feature type="transmembrane region" description="Helical" evidence="6">
    <location>
        <begin position="38"/>
        <end position="62"/>
    </location>
</feature>
<dbReference type="GO" id="GO:0004671">
    <property type="term" value="F:protein C-terminal S-isoprenylcysteine carboxyl O-methyltransferase activity"/>
    <property type="evidence" value="ECO:0007669"/>
    <property type="project" value="InterPro"/>
</dbReference>
<evidence type="ECO:0000256" key="5">
    <source>
        <dbReference type="SAM" id="MobiDB-lite"/>
    </source>
</evidence>
<dbReference type="AlphaFoldDB" id="A0A2I6S979"/>
<evidence type="ECO:0000256" key="1">
    <source>
        <dbReference type="ARBA" id="ARBA00004141"/>
    </source>
</evidence>
<sequence>MNGDAYGLWSLVLLNSVLFIAFAFSFARPQTTRDWRSFGAYSAFIVALFTEMYGFPLTIYLLSGWLSSRFPGIDWLSHDAGHLLEMSFGWESNPHFGPFHILSTAFIIGGFWLLAKAWPVLYAAQREHRLAITGPYAHVRHPQYIGFVLIMFGFLLQWPTLITLAMFPALLIVYARLARREEADSLAAFGDAYRDYMRRTPAFVPRLGRQTLPTSPDGSPPRQSNGERND</sequence>
<keyword evidence="7" id="KW-0489">Methyltransferase</keyword>
<dbReference type="KEGG" id="atw:C0099_13305"/>
<evidence type="ECO:0000313" key="7">
    <source>
        <dbReference type="EMBL" id="AUN95820.1"/>
    </source>
</evidence>
<feature type="region of interest" description="Disordered" evidence="5">
    <location>
        <begin position="206"/>
        <end position="230"/>
    </location>
</feature>
<reference evidence="7 8" key="1">
    <citation type="submission" date="2018-01" db="EMBL/GenBank/DDBJ databases">
        <authorList>
            <person name="Fu G.-Y."/>
        </authorList>
    </citation>
    <scope>NUCLEOTIDE SEQUENCE [LARGE SCALE GENOMIC DNA]</scope>
    <source>
        <strain evidence="7 8">SY39</strain>
    </source>
</reference>
<keyword evidence="3 6" id="KW-1133">Transmembrane helix</keyword>
<dbReference type="PANTHER" id="PTHR12714">
    <property type="entry name" value="PROTEIN-S ISOPRENYLCYSTEINE O-METHYLTRANSFERASE"/>
    <property type="match status" value="1"/>
</dbReference>
<evidence type="ECO:0000256" key="6">
    <source>
        <dbReference type="SAM" id="Phobius"/>
    </source>
</evidence>
<evidence type="ECO:0000256" key="3">
    <source>
        <dbReference type="ARBA" id="ARBA00022989"/>
    </source>
</evidence>
<accession>A0A2I6S979</accession>
<feature type="compositionally biased region" description="Polar residues" evidence="5">
    <location>
        <begin position="211"/>
        <end position="224"/>
    </location>
</feature>
<dbReference type="RefSeq" id="WP_102247865.1">
    <property type="nucleotide sequence ID" value="NZ_CP025682.1"/>
</dbReference>
<evidence type="ECO:0000256" key="4">
    <source>
        <dbReference type="ARBA" id="ARBA00023136"/>
    </source>
</evidence>
<dbReference type="GO" id="GO:0032259">
    <property type="term" value="P:methylation"/>
    <property type="evidence" value="ECO:0007669"/>
    <property type="project" value="UniProtKB-KW"/>
</dbReference>
<feature type="transmembrane region" description="Helical" evidence="6">
    <location>
        <begin position="6"/>
        <end position="26"/>
    </location>
</feature>
<keyword evidence="8" id="KW-1185">Reference proteome</keyword>
<dbReference type="Proteomes" id="UP000242205">
    <property type="component" value="Chromosome"/>
</dbReference>
<keyword evidence="4 6" id="KW-0472">Membrane</keyword>
<dbReference type="PANTHER" id="PTHR12714:SF9">
    <property type="entry name" value="PROTEIN-S-ISOPRENYLCYSTEINE O-METHYLTRANSFERASE"/>
    <property type="match status" value="1"/>
</dbReference>
<organism evidence="7 8">
    <name type="scientific">Pseudazoarcus pumilus</name>
    <dbReference type="NCBI Taxonomy" id="2067960"/>
    <lineage>
        <taxon>Bacteria</taxon>
        <taxon>Pseudomonadati</taxon>
        <taxon>Pseudomonadota</taxon>
        <taxon>Betaproteobacteria</taxon>
        <taxon>Rhodocyclales</taxon>
        <taxon>Zoogloeaceae</taxon>
        <taxon>Pseudazoarcus</taxon>
    </lineage>
</organism>
<keyword evidence="2 6" id="KW-0812">Transmembrane</keyword>
<feature type="transmembrane region" description="Helical" evidence="6">
    <location>
        <begin position="99"/>
        <end position="123"/>
    </location>
</feature>
<comment type="subcellular location">
    <subcellularLocation>
        <location evidence="1">Membrane</location>
        <topology evidence="1">Multi-pass membrane protein</topology>
    </subcellularLocation>
</comment>
<proteinExistence type="predicted"/>
<dbReference type="EMBL" id="CP025682">
    <property type="protein sequence ID" value="AUN95820.1"/>
    <property type="molecule type" value="Genomic_DNA"/>
</dbReference>
<dbReference type="Gene3D" id="1.20.120.1630">
    <property type="match status" value="1"/>
</dbReference>
<evidence type="ECO:0000313" key="8">
    <source>
        <dbReference type="Proteomes" id="UP000242205"/>
    </source>
</evidence>
<protein>
    <submittedName>
        <fullName evidence="7">Isoprenylcysteine carboxyl methyltransferase</fullName>
    </submittedName>
</protein>
<evidence type="ECO:0000256" key="2">
    <source>
        <dbReference type="ARBA" id="ARBA00022692"/>
    </source>
</evidence>
<feature type="transmembrane region" description="Helical" evidence="6">
    <location>
        <begin position="144"/>
        <end position="175"/>
    </location>
</feature>
<gene>
    <name evidence="7" type="ORF">C0099_13305</name>
</gene>
<keyword evidence="7" id="KW-0808">Transferase</keyword>
<name>A0A2I6S979_9RHOO</name>
<dbReference type="OrthoDB" id="9789029at2"/>